<evidence type="ECO:0000256" key="1">
    <source>
        <dbReference type="SAM" id="Phobius"/>
    </source>
</evidence>
<reference evidence="2" key="1">
    <citation type="journal article" date="2013" name="Genetics">
        <title>The draft genome and transcriptome of Panagrellus redivivus are shaped by the harsh demands of a free-living lifestyle.</title>
        <authorList>
            <person name="Srinivasan J."/>
            <person name="Dillman A.R."/>
            <person name="Macchietto M.G."/>
            <person name="Heikkinen L."/>
            <person name="Lakso M."/>
            <person name="Fracchia K.M."/>
            <person name="Antoshechkin I."/>
            <person name="Mortazavi A."/>
            <person name="Wong G."/>
            <person name="Sternberg P.W."/>
        </authorList>
    </citation>
    <scope>NUCLEOTIDE SEQUENCE [LARGE SCALE GENOMIC DNA]</scope>
    <source>
        <strain evidence="2">MT8872</strain>
    </source>
</reference>
<feature type="transmembrane region" description="Helical" evidence="1">
    <location>
        <begin position="6"/>
        <end position="30"/>
    </location>
</feature>
<feature type="transmembrane region" description="Helical" evidence="1">
    <location>
        <begin position="42"/>
        <end position="62"/>
    </location>
</feature>
<dbReference type="Proteomes" id="UP000492821">
    <property type="component" value="Unassembled WGS sequence"/>
</dbReference>
<keyword evidence="1" id="KW-0472">Membrane</keyword>
<keyword evidence="2" id="KW-1185">Reference proteome</keyword>
<proteinExistence type="predicted"/>
<protein>
    <submittedName>
        <fullName evidence="3">Serpentine receptor class gamma</fullName>
    </submittedName>
</protein>
<keyword evidence="1" id="KW-1133">Transmembrane helix</keyword>
<dbReference type="AlphaFoldDB" id="A0A7E4UUL1"/>
<evidence type="ECO:0000313" key="2">
    <source>
        <dbReference type="Proteomes" id="UP000492821"/>
    </source>
</evidence>
<sequence length="68" mass="7886">MHGTSYTIYSATSMSINSATFAYYAFMYIVLKLKNRKTDNMFKPLMGMILIVFYSCVDIDLFDFDIVN</sequence>
<organism evidence="2 3">
    <name type="scientific">Panagrellus redivivus</name>
    <name type="common">Microworm</name>
    <dbReference type="NCBI Taxonomy" id="6233"/>
    <lineage>
        <taxon>Eukaryota</taxon>
        <taxon>Metazoa</taxon>
        <taxon>Ecdysozoa</taxon>
        <taxon>Nematoda</taxon>
        <taxon>Chromadorea</taxon>
        <taxon>Rhabditida</taxon>
        <taxon>Tylenchina</taxon>
        <taxon>Panagrolaimomorpha</taxon>
        <taxon>Panagrolaimoidea</taxon>
        <taxon>Panagrolaimidae</taxon>
        <taxon>Panagrellus</taxon>
    </lineage>
</organism>
<accession>A0A7E4UUL1</accession>
<reference evidence="3" key="2">
    <citation type="submission" date="2020-10" db="UniProtKB">
        <authorList>
            <consortium name="WormBaseParasite"/>
        </authorList>
    </citation>
    <scope>IDENTIFICATION</scope>
</reference>
<keyword evidence="1" id="KW-0812">Transmembrane</keyword>
<name>A0A7E4UUL1_PANRE</name>
<dbReference type="WBParaSite" id="Pan_g12941.t1">
    <property type="protein sequence ID" value="Pan_g12941.t1"/>
    <property type="gene ID" value="Pan_g12941"/>
</dbReference>
<evidence type="ECO:0000313" key="3">
    <source>
        <dbReference type="WBParaSite" id="Pan_g12941.t1"/>
    </source>
</evidence>